<name>A0A0B5BI77_9BACT</name>
<evidence type="ECO:0000313" key="3">
    <source>
        <dbReference type="Proteomes" id="UP000057609"/>
    </source>
</evidence>
<organism evidence="2 3">
    <name type="scientific">Geobacter pickeringii</name>
    <dbReference type="NCBI Taxonomy" id="345632"/>
    <lineage>
        <taxon>Bacteria</taxon>
        <taxon>Pseudomonadati</taxon>
        <taxon>Thermodesulfobacteriota</taxon>
        <taxon>Desulfuromonadia</taxon>
        <taxon>Geobacterales</taxon>
        <taxon>Geobacteraceae</taxon>
        <taxon>Geobacter</taxon>
    </lineage>
</organism>
<evidence type="ECO:0000256" key="1">
    <source>
        <dbReference type="SAM" id="Phobius"/>
    </source>
</evidence>
<dbReference type="HOGENOM" id="CLU_087537_0_0_7"/>
<accession>A0A0B5BI77</accession>
<keyword evidence="1" id="KW-1133">Transmembrane helix</keyword>
<dbReference type="KEGG" id="gpi:GPICK_05885"/>
<keyword evidence="1" id="KW-0812">Transmembrane</keyword>
<evidence type="ECO:0000313" key="2">
    <source>
        <dbReference type="EMBL" id="AJE04834.1"/>
    </source>
</evidence>
<reference evidence="2 3" key="1">
    <citation type="journal article" date="2015" name="Genome Announc.">
        <title>Complete Genome of Geobacter pickeringii G13T, a Metal-Reducing Isolate from Sedimentary Kaolin Deposits.</title>
        <authorList>
            <person name="Badalamenti J.P."/>
            <person name="Bond D.R."/>
        </authorList>
    </citation>
    <scope>NUCLEOTIDE SEQUENCE [LARGE SCALE GENOMIC DNA]</scope>
    <source>
        <strain evidence="2 3">G13</strain>
    </source>
</reference>
<dbReference type="EMBL" id="CP009788">
    <property type="protein sequence ID" value="AJE04834.1"/>
    <property type="molecule type" value="Genomic_DNA"/>
</dbReference>
<proteinExistence type="predicted"/>
<keyword evidence="1" id="KW-0472">Membrane</keyword>
<gene>
    <name evidence="2" type="ORF">GPICK_05885</name>
</gene>
<protein>
    <submittedName>
        <fullName evidence="2">Uncharacterized protein</fullName>
    </submittedName>
</protein>
<sequence>MAFLLLLVSLLLYGVDYLILGKGEEVAVGFLGNFAFLPVYVLFVTLMIERVIKERERNSLRQKLNMVIGVFFSEVGTDLIRNLSGFLPDADGVEEKLRVKPQWGEREFRQASTFIAAYDLRLDSRRGDLGSLKQFLTGRREFMLRLLENPNLLEHDEFTDLLWAVFHLTDELGARACLEGLSPLDLDHLSGDMKRAFVHLLREWIVYMTHLKADYPYLFSLAVRMNPLDPEAHAELS</sequence>
<dbReference type="Proteomes" id="UP000057609">
    <property type="component" value="Chromosome"/>
</dbReference>
<dbReference type="AlphaFoldDB" id="A0A0B5BI77"/>
<keyword evidence="3" id="KW-1185">Reference proteome</keyword>
<dbReference type="STRING" id="345632.GPICK_05885"/>
<feature type="transmembrane region" description="Helical" evidence="1">
    <location>
        <begin position="31"/>
        <end position="52"/>
    </location>
</feature>